<evidence type="ECO:0000313" key="2">
    <source>
        <dbReference type="Proteomes" id="UP000095282"/>
    </source>
</evidence>
<protein>
    <submittedName>
        <fullName evidence="3">BTB domain-containing protein</fullName>
    </submittedName>
</protein>
<reference evidence="3" key="1">
    <citation type="submission" date="2016-11" db="UniProtKB">
        <authorList>
            <consortium name="WormBaseParasite"/>
        </authorList>
    </citation>
    <scope>IDENTIFICATION</scope>
</reference>
<name>A0A1I7T5D5_9PELO</name>
<dbReference type="WBParaSite" id="Csp11.Scaffold511.g2556.t1">
    <property type="protein sequence ID" value="Csp11.Scaffold511.g2556.t1"/>
    <property type="gene ID" value="Csp11.Scaffold511.g2556"/>
</dbReference>
<dbReference type="GO" id="GO:0051260">
    <property type="term" value="P:protein homooligomerization"/>
    <property type="evidence" value="ECO:0007669"/>
    <property type="project" value="InterPro"/>
</dbReference>
<feature type="domain" description="BTB" evidence="1">
    <location>
        <begin position="6"/>
        <end position="74"/>
    </location>
</feature>
<dbReference type="InterPro" id="IPR003131">
    <property type="entry name" value="T1-type_BTB"/>
</dbReference>
<dbReference type="InterPro" id="IPR000210">
    <property type="entry name" value="BTB/POZ_dom"/>
</dbReference>
<dbReference type="PROSITE" id="PS50097">
    <property type="entry name" value="BTB"/>
    <property type="match status" value="1"/>
</dbReference>
<dbReference type="InterPro" id="IPR011333">
    <property type="entry name" value="SKP1/BTB/POZ_sf"/>
</dbReference>
<proteinExistence type="predicted"/>
<dbReference type="STRING" id="1561998.A0A1I7T5D5"/>
<dbReference type="Pfam" id="PF02214">
    <property type="entry name" value="BTB_2"/>
    <property type="match status" value="1"/>
</dbReference>
<sequence length="217" mass="25958">MCSPDDTVKLNVGGTIFQSTHFTLTKFNGYFRKMLESGDTVEKNRFGYIFIDRDPTHFRLILNFMRDGDVDLPESENEIREILREAEFYSLDRLLEMCRVKLGKQIPKKLRILESYDQVLQVISYPRKPVIVIYFFPHSFDGTIHIPFNYLEFIRKNEEDFDIYFKRLEYNTPLPNSHLALWQYRFYYLDESFSGESRDFGKKLDSAVESFKQIFKK</sequence>
<dbReference type="SMART" id="SM00225">
    <property type="entry name" value="BTB"/>
    <property type="match status" value="1"/>
</dbReference>
<dbReference type="Proteomes" id="UP000095282">
    <property type="component" value="Unplaced"/>
</dbReference>
<dbReference type="PANTHER" id="PTHR11145:SF19">
    <property type="entry name" value="BTB DOMAIN-CONTAINING PROTEIN-RELATED"/>
    <property type="match status" value="1"/>
</dbReference>
<accession>A0A1I7T5D5</accession>
<dbReference type="PANTHER" id="PTHR11145">
    <property type="entry name" value="BTB/POZ DOMAIN-CONTAINING ADAPTER FOR CUL3-MEDIATED RHOA DEGRADATION PROTEIN FAMILY MEMBER"/>
    <property type="match status" value="1"/>
</dbReference>
<keyword evidence="2" id="KW-1185">Reference proteome</keyword>
<evidence type="ECO:0000313" key="3">
    <source>
        <dbReference type="WBParaSite" id="Csp11.Scaffold511.g2556.t1"/>
    </source>
</evidence>
<dbReference type="AlphaFoldDB" id="A0A1I7T5D5"/>
<dbReference type="InterPro" id="IPR045068">
    <property type="entry name" value="BACURD1-3"/>
</dbReference>
<dbReference type="SUPFAM" id="SSF54695">
    <property type="entry name" value="POZ domain"/>
    <property type="match status" value="1"/>
</dbReference>
<dbReference type="eggNOG" id="KOG2716">
    <property type="taxonomic scope" value="Eukaryota"/>
</dbReference>
<organism evidence="2 3">
    <name type="scientific">Caenorhabditis tropicalis</name>
    <dbReference type="NCBI Taxonomy" id="1561998"/>
    <lineage>
        <taxon>Eukaryota</taxon>
        <taxon>Metazoa</taxon>
        <taxon>Ecdysozoa</taxon>
        <taxon>Nematoda</taxon>
        <taxon>Chromadorea</taxon>
        <taxon>Rhabditida</taxon>
        <taxon>Rhabditina</taxon>
        <taxon>Rhabditomorpha</taxon>
        <taxon>Rhabditoidea</taxon>
        <taxon>Rhabditidae</taxon>
        <taxon>Peloderinae</taxon>
        <taxon>Caenorhabditis</taxon>
    </lineage>
</organism>
<dbReference type="CDD" id="cd18316">
    <property type="entry name" value="BTB_POZ_KCTD-like"/>
    <property type="match status" value="1"/>
</dbReference>
<evidence type="ECO:0000259" key="1">
    <source>
        <dbReference type="PROSITE" id="PS50097"/>
    </source>
</evidence>
<dbReference type="Gene3D" id="3.30.710.10">
    <property type="entry name" value="Potassium Channel Kv1.1, Chain A"/>
    <property type="match status" value="1"/>
</dbReference>